<dbReference type="GO" id="GO:0005737">
    <property type="term" value="C:cytoplasm"/>
    <property type="evidence" value="ECO:0007669"/>
    <property type="project" value="TreeGrafter"/>
</dbReference>
<evidence type="ECO:0000313" key="2">
    <source>
        <dbReference type="EMBL" id="KAK5576625.1"/>
    </source>
</evidence>
<comment type="similarity">
    <text evidence="1">Belongs to the MYG1 family.</text>
</comment>
<dbReference type="InterPro" id="IPR003226">
    <property type="entry name" value="MYG1_exonuclease"/>
</dbReference>
<organism evidence="2 3">
    <name type="scientific">Dictyostelium firmibasis</name>
    <dbReference type="NCBI Taxonomy" id="79012"/>
    <lineage>
        <taxon>Eukaryota</taxon>
        <taxon>Amoebozoa</taxon>
        <taxon>Evosea</taxon>
        <taxon>Eumycetozoa</taxon>
        <taxon>Dictyostelia</taxon>
        <taxon>Dictyosteliales</taxon>
        <taxon>Dictyosteliaceae</taxon>
        <taxon>Dictyostelium</taxon>
    </lineage>
</organism>
<dbReference type="PANTHER" id="PTHR11215:SF1">
    <property type="entry name" value="MYG1 EXONUCLEASE"/>
    <property type="match status" value="1"/>
</dbReference>
<dbReference type="AlphaFoldDB" id="A0AAN7TX22"/>
<keyword evidence="3" id="KW-1185">Reference proteome</keyword>
<name>A0AAN7TX22_9MYCE</name>
<evidence type="ECO:0000256" key="1">
    <source>
        <dbReference type="ARBA" id="ARBA00010105"/>
    </source>
</evidence>
<dbReference type="Pfam" id="PF03690">
    <property type="entry name" value="MYG1_exonuc"/>
    <property type="match status" value="1"/>
</dbReference>
<dbReference type="Proteomes" id="UP001344447">
    <property type="component" value="Unassembled WGS sequence"/>
</dbReference>
<dbReference type="GO" id="GO:0005634">
    <property type="term" value="C:nucleus"/>
    <property type="evidence" value="ECO:0007669"/>
    <property type="project" value="TreeGrafter"/>
</dbReference>
<protein>
    <recommendedName>
        <fullName evidence="4">MYG1 protein</fullName>
    </recommendedName>
</protein>
<reference evidence="2 3" key="1">
    <citation type="submission" date="2023-11" db="EMBL/GenBank/DDBJ databases">
        <title>Dfirmibasis_genome.</title>
        <authorList>
            <person name="Edelbroek B."/>
            <person name="Kjellin J."/>
            <person name="Jerlstrom-Hultqvist J."/>
            <person name="Soderbom F."/>
        </authorList>
    </citation>
    <scope>NUCLEOTIDE SEQUENCE [LARGE SCALE GENOMIC DNA]</scope>
    <source>
        <strain evidence="2 3">TNS-C-14</strain>
    </source>
</reference>
<evidence type="ECO:0000313" key="3">
    <source>
        <dbReference type="Proteomes" id="UP001344447"/>
    </source>
</evidence>
<dbReference type="PANTHER" id="PTHR11215">
    <property type="entry name" value="METAL DEPENDENT HYDROLASE - RELATED"/>
    <property type="match status" value="1"/>
</dbReference>
<proteinExistence type="inferred from homology"/>
<gene>
    <name evidence="2" type="ORF">RB653_007769</name>
</gene>
<comment type="caution">
    <text evidence="2">The sequence shown here is derived from an EMBL/GenBank/DDBJ whole genome shotgun (WGS) entry which is preliminary data.</text>
</comment>
<evidence type="ECO:0008006" key="4">
    <source>
        <dbReference type="Google" id="ProtNLM"/>
    </source>
</evidence>
<sequence>MSEDLTVCTHSGSFHADEALACFLLKLLPTYKDAKIIRSRDKSIIEKSTVAVDVGAVYNFEKLRFDHHQSGFTETFDDKHETKLSSAGLVYKHYGKDIIKQRLDTNDSITELLYQKLYNSTIEELDGVDNGIERYPSDIKPKYQSSSSISARVGHLNPGWNESQDDEIINKQFEKAMDLMGQYFLDRLDYYGKSWLPCRSIVENALENRKQIHSSGEILILDMFCPWKDHLFTLEQEKDIKTPIKFVLFEDTSGQWRISAVGINLHSFSLRLPLPEEWRGKRDEELSQISGIEGCVFAHANGFIGGNKTREGALLMAIKTLNQSPKTLLE</sequence>
<dbReference type="EMBL" id="JAVFKY010000005">
    <property type="protein sequence ID" value="KAK5576625.1"/>
    <property type="molecule type" value="Genomic_DNA"/>
</dbReference>
<accession>A0AAN7TX22</accession>